<dbReference type="InterPro" id="IPR029026">
    <property type="entry name" value="tRNA_m1G_MTases_N"/>
</dbReference>
<dbReference type="PANTHER" id="PTHR42786:SF2">
    <property type="entry name" value="TRNA (CYTIDINE_URIDINE-2'-O-)-METHYLTRANSFERASE TRMJ"/>
    <property type="match status" value="1"/>
</dbReference>
<dbReference type="GO" id="GO:0008173">
    <property type="term" value="F:RNA methyltransferase activity"/>
    <property type="evidence" value="ECO:0007669"/>
    <property type="project" value="InterPro"/>
</dbReference>
<evidence type="ECO:0000256" key="2">
    <source>
        <dbReference type="ARBA" id="ARBA00022603"/>
    </source>
</evidence>
<evidence type="ECO:0000259" key="5">
    <source>
        <dbReference type="Pfam" id="PF00588"/>
    </source>
</evidence>
<dbReference type="InterPro" id="IPR029028">
    <property type="entry name" value="Alpha/beta_knot_MTases"/>
</dbReference>
<dbReference type="PANTHER" id="PTHR42786">
    <property type="entry name" value="TRNA/RRNA METHYLTRANSFERASE"/>
    <property type="match status" value="1"/>
</dbReference>
<dbReference type="GO" id="GO:0005829">
    <property type="term" value="C:cytosol"/>
    <property type="evidence" value="ECO:0007669"/>
    <property type="project" value="TreeGrafter"/>
</dbReference>
<dbReference type="CDD" id="cd18093">
    <property type="entry name" value="SpoU-like_TrmJ"/>
    <property type="match status" value="1"/>
</dbReference>
<evidence type="ECO:0000313" key="6">
    <source>
        <dbReference type="EMBL" id="OIQ74682.1"/>
    </source>
</evidence>
<keyword evidence="3 6" id="KW-0808">Transferase</keyword>
<dbReference type="PIRSF" id="PIRSF004808">
    <property type="entry name" value="LasT"/>
    <property type="match status" value="1"/>
</dbReference>
<evidence type="ECO:0000256" key="1">
    <source>
        <dbReference type="ARBA" id="ARBA00007228"/>
    </source>
</evidence>
<dbReference type="Gene3D" id="3.40.1280.10">
    <property type="match status" value="1"/>
</dbReference>
<evidence type="ECO:0000256" key="4">
    <source>
        <dbReference type="ARBA" id="ARBA00022691"/>
    </source>
</evidence>
<dbReference type="Pfam" id="PF00588">
    <property type="entry name" value="SpoU_methylase"/>
    <property type="match status" value="1"/>
</dbReference>
<dbReference type="GO" id="GO:0002128">
    <property type="term" value="P:tRNA nucleoside ribose methylation"/>
    <property type="evidence" value="ECO:0007669"/>
    <property type="project" value="TreeGrafter"/>
</dbReference>
<comment type="caution">
    <text evidence="6">The sequence shown here is derived from an EMBL/GenBank/DDBJ whole genome shotgun (WGS) entry which is preliminary data.</text>
</comment>
<organism evidence="6">
    <name type="scientific">mine drainage metagenome</name>
    <dbReference type="NCBI Taxonomy" id="410659"/>
    <lineage>
        <taxon>unclassified sequences</taxon>
        <taxon>metagenomes</taxon>
        <taxon>ecological metagenomes</taxon>
    </lineage>
</organism>
<reference evidence="6" key="1">
    <citation type="submission" date="2016-10" db="EMBL/GenBank/DDBJ databases">
        <title>Sequence of Gallionella enrichment culture.</title>
        <authorList>
            <person name="Poehlein A."/>
            <person name="Muehling M."/>
            <person name="Daniel R."/>
        </authorList>
    </citation>
    <scope>NUCLEOTIDE SEQUENCE</scope>
</reference>
<dbReference type="InterPro" id="IPR001537">
    <property type="entry name" value="SpoU_MeTrfase"/>
</dbReference>
<proteinExistence type="inferred from homology"/>
<feature type="domain" description="tRNA/rRNA methyltransferase SpoU type" evidence="5">
    <location>
        <begin position="29"/>
        <end position="179"/>
    </location>
</feature>
<protein>
    <submittedName>
        <fullName evidence="6">Putative tRNA/rRNA methyltransferase</fullName>
        <ecNumber evidence="6">2.1.1.-</ecNumber>
    </submittedName>
</protein>
<dbReference type="EMBL" id="MLJW01002420">
    <property type="protein sequence ID" value="OIQ74682.1"/>
    <property type="molecule type" value="Genomic_DNA"/>
</dbReference>
<dbReference type="Gene3D" id="1.10.8.590">
    <property type="match status" value="1"/>
</dbReference>
<name>A0A1J5PU77_9ZZZZ</name>
<evidence type="ECO:0000256" key="3">
    <source>
        <dbReference type="ARBA" id="ARBA00022679"/>
    </source>
</evidence>
<dbReference type="InterPro" id="IPR004384">
    <property type="entry name" value="RNA_MeTrfase_TrmJ/LasT"/>
</dbReference>
<dbReference type="GO" id="GO:0003723">
    <property type="term" value="F:RNA binding"/>
    <property type="evidence" value="ECO:0007669"/>
    <property type="project" value="InterPro"/>
</dbReference>
<comment type="similarity">
    <text evidence="1">Belongs to the class IV-like SAM-binding methyltransferase superfamily. RNA methyltransferase TrmH family.</text>
</comment>
<sequence length="266" mass="28423">MKEREREVGDFIGAGDEVAWPDAVGRPLFVLVQTRVPGNAGAAARAIKTMGFADLALVEPALADVREHEQAIALASGADDVLRGARQGATLDEVAGDCGVLVALSSRVRDFGPPLHGPDWLPELARSAAAQGRRVGFVFGSERTGLDNATVYGCDALLNLPTSTQYASLNLAQAVQIVAWEWRRALRGLTLPPGPRAEPAATRAEVQGLLEQVQRALLALGYLDAQAPRRLMPRLARLAARSALTRQEVQILRGVCAAVLRREQGD</sequence>
<keyword evidence="4" id="KW-0949">S-adenosyl-L-methionine</keyword>
<gene>
    <name evidence="6" type="ORF">GALL_436600</name>
</gene>
<accession>A0A1J5PU77</accession>
<dbReference type="SUPFAM" id="SSF75217">
    <property type="entry name" value="alpha/beta knot"/>
    <property type="match status" value="1"/>
</dbReference>
<dbReference type="AlphaFoldDB" id="A0A1J5PU77"/>
<dbReference type="EC" id="2.1.1.-" evidence="6"/>
<keyword evidence="2 6" id="KW-0489">Methyltransferase</keyword>